<gene>
    <name evidence="5" type="primary">truB</name>
    <name evidence="8" type="ORF">HMPREF1630_03410</name>
</gene>
<dbReference type="PANTHER" id="PTHR13767:SF2">
    <property type="entry name" value="PSEUDOURIDYLATE SYNTHASE TRUB1"/>
    <property type="match status" value="1"/>
</dbReference>
<dbReference type="InterPro" id="IPR032819">
    <property type="entry name" value="TruB_C"/>
</dbReference>
<name>A0A095Z7Y8_9FIRM</name>
<dbReference type="SUPFAM" id="SSF55120">
    <property type="entry name" value="Pseudouridine synthase"/>
    <property type="match status" value="1"/>
</dbReference>
<evidence type="ECO:0000259" key="7">
    <source>
        <dbReference type="Pfam" id="PF16198"/>
    </source>
</evidence>
<organism evidence="8 9">
    <name type="scientific">Anaerococcus lactolyticus S7-1-13</name>
    <dbReference type="NCBI Taxonomy" id="1284686"/>
    <lineage>
        <taxon>Bacteria</taxon>
        <taxon>Bacillati</taxon>
        <taxon>Bacillota</taxon>
        <taxon>Tissierellia</taxon>
        <taxon>Tissierellales</taxon>
        <taxon>Peptoniphilaceae</taxon>
        <taxon>Anaerococcus</taxon>
    </lineage>
</organism>
<feature type="domain" description="tRNA pseudouridylate synthase B C-terminal" evidence="7">
    <location>
        <begin position="172"/>
        <end position="229"/>
    </location>
</feature>
<evidence type="ECO:0000256" key="4">
    <source>
        <dbReference type="ARBA" id="ARBA00023235"/>
    </source>
</evidence>
<feature type="domain" description="Pseudouridine synthase II N-terminal" evidence="6">
    <location>
        <begin position="24"/>
        <end position="171"/>
    </location>
</feature>
<dbReference type="InterPro" id="IPR002501">
    <property type="entry name" value="PsdUridine_synth_N"/>
</dbReference>
<dbReference type="InterPro" id="IPR014780">
    <property type="entry name" value="tRNA_psdUridine_synth_TruB"/>
</dbReference>
<dbReference type="InterPro" id="IPR020103">
    <property type="entry name" value="PsdUridine_synth_cat_dom_sf"/>
</dbReference>
<dbReference type="AlphaFoldDB" id="A0A095Z7Y8"/>
<dbReference type="GO" id="GO:0160148">
    <property type="term" value="F:tRNA pseudouridine(55) synthase activity"/>
    <property type="evidence" value="ECO:0007669"/>
    <property type="project" value="UniProtKB-EC"/>
</dbReference>
<dbReference type="EC" id="5.4.99.25" evidence="5"/>
<dbReference type="GO" id="GO:0003723">
    <property type="term" value="F:RNA binding"/>
    <property type="evidence" value="ECO:0007669"/>
    <property type="project" value="InterPro"/>
</dbReference>
<dbReference type="Pfam" id="PF16198">
    <property type="entry name" value="TruB_C_2"/>
    <property type="match status" value="1"/>
</dbReference>
<evidence type="ECO:0000256" key="5">
    <source>
        <dbReference type="HAMAP-Rule" id="MF_01080"/>
    </source>
</evidence>
<evidence type="ECO:0000256" key="3">
    <source>
        <dbReference type="ARBA" id="ARBA00022694"/>
    </source>
</evidence>
<dbReference type="Pfam" id="PF01509">
    <property type="entry name" value="TruB_N"/>
    <property type="match status" value="1"/>
</dbReference>
<protein>
    <recommendedName>
        <fullName evidence="5">tRNA pseudouridine synthase B</fullName>
        <ecNumber evidence="5">5.4.99.25</ecNumber>
    </recommendedName>
    <alternativeName>
        <fullName evidence="5">tRNA pseudouridine(55) synthase</fullName>
        <shortName evidence="5">Psi55 synthase</shortName>
    </alternativeName>
    <alternativeName>
        <fullName evidence="5">tRNA pseudouridylate synthase</fullName>
    </alternativeName>
    <alternativeName>
        <fullName evidence="5">tRNA-uridine isomerase</fullName>
    </alternativeName>
</protein>
<dbReference type="GO" id="GO:1990481">
    <property type="term" value="P:mRNA pseudouridine synthesis"/>
    <property type="evidence" value="ECO:0007669"/>
    <property type="project" value="TreeGrafter"/>
</dbReference>
<dbReference type="CDD" id="cd02573">
    <property type="entry name" value="PseudoU_synth_EcTruB"/>
    <property type="match status" value="1"/>
</dbReference>
<dbReference type="EMBL" id="JRMW01000027">
    <property type="protein sequence ID" value="KGF04599.1"/>
    <property type="molecule type" value="Genomic_DNA"/>
</dbReference>
<keyword evidence="3 5" id="KW-0819">tRNA processing</keyword>
<dbReference type="HAMAP" id="MF_01080">
    <property type="entry name" value="TruB_bact"/>
    <property type="match status" value="1"/>
</dbReference>
<comment type="catalytic activity">
    <reaction evidence="1 5">
        <text>uridine(55) in tRNA = pseudouridine(55) in tRNA</text>
        <dbReference type="Rhea" id="RHEA:42532"/>
        <dbReference type="Rhea" id="RHEA-COMP:10101"/>
        <dbReference type="Rhea" id="RHEA-COMP:10102"/>
        <dbReference type="ChEBI" id="CHEBI:65314"/>
        <dbReference type="ChEBI" id="CHEBI:65315"/>
        <dbReference type="EC" id="5.4.99.25"/>
    </reaction>
</comment>
<accession>A0A095Z7Y8</accession>
<dbReference type="GO" id="GO:0031119">
    <property type="term" value="P:tRNA pseudouridine synthesis"/>
    <property type="evidence" value="ECO:0007669"/>
    <property type="project" value="UniProtKB-UniRule"/>
</dbReference>
<comment type="caution">
    <text evidence="8">The sequence shown here is derived from an EMBL/GenBank/DDBJ whole genome shotgun (WGS) entry which is preliminary data.</text>
</comment>
<evidence type="ECO:0000313" key="8">
    <source>
        <dbReference type="EMBL" id="KGF04599.1"/>
    </source>
</evidence>
<dbReference type="OrthoDB" id="9802309at2"/>
<evidence type="ECO:0000259" key="6">
    <source>
        <dbReference type="Pfam" id="PF01509"/>
    </source>
</evidence>
<dbReference type="eggNOG" id="COG0130">
    <property type="taxonomic scope" value="Bacteria"/>
</dbReference>
<proteinExistence type="inferred from homology"/>
<feature type="active site" description="Nucleophile" evidence="5">
    <location>
        <position position="39"/>
    </location>
</feature>
<evidence type="ECO:0000313" key="9">
    <source>
        <dbReference type="Proteomes" id="UP000029579"/>
    </source>
</evidence>
<dbReference type="Proteomes" id="UP000029579">
    <property type="component" value="Unassembled WGS sequence"/>
</dbReference>
<comment type="function">
    <text evidence="5">Responsible for synthesis of pseudouridine from uracil-55 in the psi GC loop of transfer RNAs.</text>
</comment>
<sequence length="298" mass="33735">MLKGILNVNKEKGISSARVVSLVRRALGMKKVGHTGTLDLEASGVLPIVIGKATRVSDYMMTKDKVYETELILGAKTDTLDAAGKIIAKSDKVVSRYEFIEAMNTFKGEIEQIPPMYSALKVNGKKLYDLARDGIEIERKRRKVKVYDIDLLDFAFPQATIRVTCSKGTYIRTLVDDIGEKLGTLAYVNELKRVRVGDLDVKDAINSEDILKIAKKDLLKKLYPVDFALKDFEKIVLDKKYLENLVNGQLVEVADRFDKTVRVYAGEDFIGLGENYKENDKSFLKMEKVFYEREDKNI</sequence>
<dbReference type="Gene3D" id="3.30.2350.10">
    <property type="entry name" value="Pseudouridine synthase"/>
    <property type="match status" value="1"/>
</dbReference>
<dbReference type="NCBIfam" id="TIGR00431">
    <property type="entry name" value="TruB"/>
    <property type="match status" value="1"/>
</dbReference>
<keyword evidence="4 5" id="KW-0413">Isomerase</keyword>
<dbReference type="RefSeq" id="WP_004828468.1">
    <property type="nucleotide sequence ID" value="NZ_JRMW01000027.1"/>
</dbReference>
<evidence type="ECO:0000256" key="2">
    <source>
        <dbReference type="ARBA" id="ARBA00005642"/>
    </source>
</evidence>
<evidence type="ECO:0000256" key="1">
    <source>
        <dbReference type="ARBA" id="ARBA00000385"/>
    </source>
</evidence>
<reference evidence="8 9" key="1">
    <citation type="submission" date="2014-07" db="EMBL/GenBank/DDBJ databases">
        <authorList>
            <person name="McCorrison J."/>
            <person name="Sanka R."/>
            <person name="Torralba M."/>
            <person name="Gillis M."/>
            <person name="Haft D.H."/>
            <person name="Methe B."/>
            <person name="Sutton G."/>
            <person name="Nelson K.E."/>
        </authorList>
    </citation>
    <scope>NUCLEOTIDE SEQUENCE [LARGE SCALE GENOMIC DNA]</scope>
    <source>
        <strain evidence="8 9">S7-1-13</strain>
    </source>
</reference>
<comment type="similarity">
    <text evidence="2 5">Belongs to the pseudouridine synthase TruB family. Type 1 subfamily.</text>
</comment>
<dbReference type="PANTHER" id="PTHR13767">
    <property type="entry name" value="TRNA-PSEUDOURIDINE SYNTHASE"/>
    <property type="match status" value="1"/>
</dbReference>